<name>A0ABQ4PRP6_9GAMM</name>
<gene>
    <name evidence="3" type="ORF">TUM4438_44960</name>
</gene>
<feature type="transmembrane region" description="Helical" evidence="1">
    <location>
        <begin position="288"/>
        <end position="311"/>
    </location>
</feature>
<dbReference type="EMBL" id="BPEY01000179">
    <property type="protein sequence ID" value="GIU52379.1"/>
    <property type="molecule type" value="Genomic_DNA"/>
</dbReference>
<keyword evidence="4" id="KW-1185">Reference proteome</keyword>
<feature type="transmembrane region" description="Helical" evidence="1">
    <location>
        <begin position="76"/>
        <end position="96"/>
    </location>
</feature>
<evidence type="ECO:0000259" key="2">
    <source>
        <dbReference type="Pfam" id="PF09925"/>
    </source>
</evidence>
<evidence type="ECO:0000313" key="3">
    <source>
        <dbReference type="EMBL" id="GIU52379.1"/>
    </source>
</evidence>
<evidence type="ECO:0000313" key="4">
    <source>
        <dbReference type="Proteomes" id="UP000887104"/>
    </source>
</evidence>
<feature type="domain" description="DUF2157" evidence="2">
    <location>
        <begin position="10"/>
        <end position="166"/>
    </location>
</feature>
<feature type="transmembrane region" description="Helical" evidence="1">
    <location>
        <begin position="143"/>
        <end position="160"/>
    </location>
</feature>
<keyword evidence="1" id="KW-0472">Membrane</keyword>
<evidence type="ECO:0000256" key="1">
    <source>
        <dbReference type="SAM" id="Phobius"/>
    </source>
</evidence>
<dbReference type="InterPro" id="IPR018677">
    <property type="entry name" value="DUF2157"/>
</dbReference>
<proteinExistence type="predicted"/>
<feature type="transmembrane region" description="Helical" evidence="1">
    <location>
        <begin position="317"/>
        <end position="338"/>
    </location>
</feature>
<sequence>MNNYKSTLRRWFEKQQISSEGLKAALEHVRQDNSIYPTSAQWLALVNLMLTWLAGLLLGSGIIFFVAANWQEMSHFSRFALVQSCLLAALALYLFIRRRALSRSDHDGFGYTAANAVLLLICLIIGSLLALVGETYQTGADPWQLFALWAVFILPLALVAGSELLWLLVGILMNVALLLYFDAFPGSGRLIFGTDRVMTGLFTLNLMLHLACLFLGSKFESLSIARWVNKQRFNAPLMQQLSLLLVIGVTTMLAIESLFDWSSGIWLLIYIAVISVSFFVYNHLLNDIFALTLGGFSLVAVGNCMLIRAALEGDDPVGMFLVLGVSIIGSATMVTLWLKQRYKAFNEGGLMDAN</sequence>
<organism evidence="3 4">
    <name type="scientific">Shewanella sairae</name>
    <dbReference type="NCBI Taxonomy" id="190310"/>
    <lineage>
        <taxon>Bacteria</taxon>
        <taxon>Pseudomonadati</taxon>
        <taxon>Pseudomonadota</taxon>
        <taxon>Gammaproteobacteria</taxon>
        <taxon>Alteromonadales</taxon>
        <taxon>Shewanellaceae</taxon>
        <taxon>Shewanella</taxon>
    </lineage>
</organism>
<protein>
    <recommendedName>
        <fullName evidence="2">DUF2157 domain-containing protein</fullName>
    </recommendedName>
</protein>
<reference evidence="3" key="1">
    <citation type="submission" date="2021-05" db="EMBL/GenBank/DDBJ databases">
        <title>Molecular characterization for Shewanella algae harboring chromosomal blaOXA-55-like strains isolated from clinical and environment sample.</title>
        <authorList>
            <person name="Ohama Y."/>
            <person name="Aoki K."/>
            <person name="Harada S."/>
            <person name="Moriya K."/>
            <person name="Ishii Y."/>
            <person name="Tateda K."/>
        </authorList>
    </citation>
    <scope>NUCLEOTIDE SEQUENCE</scope>
    <source>
        <strain evidence="3">JCM 11563</strain>
    </source>
</reference>
<dbReference type="Proteomes" id="UP000887104">
    <property type="component" value="Unassembled WGS sequence"/>
</dbReference>
<dbReference type="RefSeq" id="WP_220783463.1">
    <property type="nucleotide sequence ID" value="NZ_BPEY01000179.1"/>
</dbReference>
<dbReference type="Pfam" id="PF09925">
    <property type="entry name" value="DUF2157"/>
    <property type="match status" value="1"/>
</dbReference>
<accession>A0ABQ4PRP6</accession>
<keyword evidence="1" id="KW-0812">Transmembrane</keyword>
<feature type="transmembrane region" description="Helical" evidence="1">
    <location>
        <begin position="108"/>
        <end position="131"/>
    </location>
</feature>
<feature type="transmembrane region" description="Helical" evidence="1">
    <location>
        <begin position="42"/>
        <end position="70"/>
    </location>
</feature>
<feature type="transmembrane region" description="Helical" evidence="1">
    <location>
        <begin position="261"/>
        <end position="281"/>
    </location>
</feature>
<comment type="caution">
    <text evidence="3">The sequence shown here is derived from an EMBL/GenBank/DDBJ whole genome shotgun (WGS) entry which is preliminary data.</text>
</comment>
<feature type="transmembrane region" description="Helical" evidence="1">
    <location>
        <begin position="165"/>
        <end position="185"/>
    </location>
</feature>
<feature type="transmembrane region" description="Helical" evidence="1">
    <location>
        <begin position="237"/>
        <end position="255"/>
    </location>
</feature>
<keyword evidence="1" id="KW-1133">Transmembrane helix</keyword>